<dbReference type="Proteomes" id="UP001152795">
    <property type="component" value="Unassembled WGS sequence"/>
</dbReference>
<dbReference type="InterPro" id="IPR050951">
    <property type="entry name" value="Retrovirus_Pol_polyprotein"/>
</dbReference>
<dbReference type="EMBL" id="CACRXK020049813">
    <property type="protein sequence ID" value="CAB4046315.1"/>
    <property type="molecule type" value="Genomic_DNA"/>
</dbReference>
<comment type="caution">
    <text evidence="1">The sequence shown here is derived from an EMBL/GenBank/DDBJ whole genome shotgun (WGS) entry which is preliminary data.</text>
</comment>
<sequence>MIHETSSPYNSRSNGLAEAAVKNVKYLMIKCGNWKDFKKALSEWRNVPREDGSSPAQLLLGRRQRGALPTIRREAFDLEKAKSKRDIFDKEKLKKTNENLRPLKPLRMGCEVLIQDPKTRR</sequence>
<dbReference type="GO" id="GO:0003676">
    <property type="term" value="F:nucleic acid binding"/>
    <property type="evidence" value="ECO:0007669"/>
    <property type="project" value="InterPro"/>
</dbReference>
<dbReference type="AlphaFoldDB" id="A0A6S7KLC5"/>
<dbReference type="InterPro" id="IPR036397">
    <property type="entry name" value="RNaseH_sf"/>
</dbReference>
<name>A0A6S7KLC5_PARCT</name>
<proteinExistence type="predicted"/>
<dbReference type="PANTHER" id="PTHR37984">
    <property type="entry name" value="PROTEIN CBG26694"/>
    <property type="match status" value="1"/>
</dbReference>
<dbReference type="OrthoDB" id="6365049at2759"/>
<accession>A0A6S7KLC5</accession>
<dbReference type="Gene3D" id="3.30.420.10">
    <property type="entry name" value="Ribonuclease H-like superfamily/Ribonuclease H"/>
    <property type="match status" value="1"/>
</dbReference>
<evidence type="ECO:0000313" key="1">
    <source>
        <dbReference type="EMBL" id="CAB4046315.1"/>
    </source>
</evidence>
<gene>
    <name evidence="1" type="ORF">PACLA_8A019436</name>
</gene>
<keyword evidence="2" id="KW-1185">Reference proteome</keyword>
<dbReference type="PANTHER" id="PTHR37984:SF8">
    <property type="entry name" value="CCHC-TYPE DOMAIN-CONTAINING PROTEIN"/>
    <property type="match status" value="1"/>
</dbReference>
<organism evidence="1 2">
    <name type="scientific">Paramuricea clavata</name>
    <name type="common">Red gorgonian</name>
    <name type="synonym">Violescent sea-whip</name>
    <dbReference type="NCBI Taxonomy" id="317549"/>
    <lineage>
        <taxon>Eukaryota</taxon>
        <taxon>Metazoa</taxon>
        <taxon>Cnidaria</taxon>
        <taxon>Anthozoa</taxon>
        <taxon>Octocorallia</taxon>
        <taxon>Malacalcyonacea</taxon>
        <taxon>Plexauridae</taxon>
        <taxon>Paramuricea</taxon>
    </lineage>
</organism>
<evidence type="ECO:0000313" key="2">
    <source>
        <dbReference type="Proteomes" id="UP001152795"/>
    </source>
</evidence>
<reference evidence="1" key="1">
    <citation type="submission" date="2020-04" db="EMBL/GenBank/DDBJ databases">
        <authorList>
            <person name="Alioto T."/>
            <person name="Alioto T."/>
            <person name="Gomez Garrido J."/>
        </authorList>
    </citation>
    <scope>NUCLEOTIDE SEQUENCE</scope>
    <source>
        <strain evidence="1">A484AB</strain>
    </source>
</reference>
<protein>
    <submittedName>
        <fullName evidence="1">Transposon Ty3-G Gag-Pol poly</fullName>
    </submittedName>
</protein>
<feature type="non-terminal residue" evidence="1">
    <location>
        <position position="121"/>
    </location>
</feature>